<evidence type="ECO:0000256" key="1">
    <source>
        <dbReference type="ARBA" id="ARBA00010118"/>
    </source>
</evidence>
<dbReference type="SMART" id="SM00672">
    <property type="entry name" value="CAP10"/>
    <property type="match status" value="1"/>
</dbReference>
<feature type="domain" description="Glycosyl transferase CAP10" evidence="3">
    <location>
        <begin position="103"/>
        <end position="358"/>
    </location>
</feature>
<evidence type="ECO:0000256" key="2">
    <source>
        <dbReference type="ARBA" id="ARBA00022679"/>
    </source>
</evidence>
<gene>
    <name evidence="4" type="ORF">PAUS00366_LOCUS19582</name>
</gene>
<dbReference type="InterPro" id="IPR006598">
    <property type="entry name" value="CAP10"/>
</dbReference>
<sequence>MPERCNLAMISFHQEDTPKAPVKVDVLEVPNSRMKRITQAYNTILRNQVFSSKCRRDLPRPQSSSTQTSAVIFGLQSGDWSIPKFHRFHCFASSSTPGGFFNLFNFLTIRDMAVYRTTEIGGGKFTGLPKVPWDKRDPIPIWRGTLWGSRKYFQRIVREAKKFPDQTPQQTLDRFFEVLTKPKGYHHQRIPLMGFSIRHPDLLNARGSRERIRDWEEVEKLITFPNSTITADDFFPPVKTILPRDFNSKYQVMVVMGGIGAAFRTADHLSMESAVILQDYPYEEWFVAYMTPYVNYIPLAMDLSNLSEILHWVRDNPQKVREIAINGRLFFERYLSYEKIEEFLYELVYRLSEAKIYKGIHLDTESLNLKAVIEE</sequence>
<dbReference type="PANTHER" id="PTHR12203:SF35">
    <property type="entry name" value="PROTEIN O-GLUCOSYLTRANSFERASE 1"/>
    <property type="match status" value="1"/>
</dbReference>
<proteinExistence type="inferred from homology"/>
<accession>A0A7S4ATT9</accession>
<dbReference type="EMBL" id="HBIX01029097">
    <property type="protein sequence ID" value="CAE0726822.1"/>
    <property type="molecule type" value="Transcribed_RNA"/>
</dbReference>
<comment type="similarity">
    <text evidence="1">Belongs to the glycosyltransferase 90 family.</text>
</comment>
<dbReference type="AlphaFoldDB" id="A0A7S4ATT9"/>
<dbReference type="PANTHER" id="PTHR12203">
    <property type="entry name" value="KDEL LYS-ASP-GLU-LEU CONTAINING - RELATED"/>
    <property type="match status" value="1"/>
</dbReference>
<organism evidence="4">
    <name type="scientific">Pseudo-nitzschia australis</name>
    <dbReference type="NCBI Taxonomy" id="44445"/>
    <lineage>
        <taxon>Eukaryota</taxon>
        <taxon>Sar</taxon>
        <taxon>Stramenopiles</taxon>
        <taxon>Ochrophyta</taxon>
        <taxon>Bacillariophyta</taxon>
        <taxon>Bacillariophyceae</taxon>
        <taxon>Bacillariophycidae</taxon>
        <taxon>Bacillariales</taxon>
        <taxon>Bacillariaceae</taxon>
        <taxon>Pseudo-nitzschia</taxon>
    </lineage>
</organism>
<dbReference type="InterPro" id="IPR051091">
    <property type="entry name" value="O-Glucosyltr/Glycosyltrsf_90"/>
</dbReference>
<dbReference type="GO" id="GO:0016740">
    <property type="term" value="F:transferase activity"/>
    <property type="evidence" value="ECO:0007669"/>
    <property type="project" value="UniProtKB-KW"/>
</dbReference>
<reference evidence="4" key="1">
    <citation type="submission" date="2021-01" db="EMBL/GenBank/DDBJ databases">
        <authorList>
            <person name="Corre E."/>
            <person name="Pelletier E."/>
            <person name="Niang G."/>
            <person name="Scheremetjew M."/>
            <person name="Finn R."/>
            <person name="Kale V."/>
            <person name="Holt S."/>
            <person name="Cochrane G."/>
            <person name="Meng A."/>
            <person name="Brown T."/>
            <person name="Cohen L."/>
        </authorList>
    </citation>
    <scope>NUCLEOTIDE SEQUENCE</scope>
    <source>
        <strain evidence="4">10249 10 AB</strain>
    </source>
</reference>
<evidence type="ECO:0000259" key="3">
    <source>
        <dbReference type="SMART" id="SM00672"/>
    </source>
</evidence>
<evidence type="ECO:0000313" key="4">
    <source>
        <dbReference type="EMBL" id="CAE0726822.1"/>
    </source>
</evidence>
<protein>
    <recommendedName>
        <fullName evidence="3">Glycosyl transferase CAP10 domain-containing protein</fullName>
    </recommendedName>
</protein>
<dbReference type="Pfam" id="PF05686">
    <property type="entry name" value="Glyco_transf_90"/>
    <property type="match status" value="1"/>
</dbReference>
<keyword evidence="2" id="KW-0808">Transferase</keyword>
<name>A0A7S4ATT9_9STRA</name>